<dbReference type="Proteomes" id="UP000011087">
    <property type="component" value="Unassembled WGS sequence"/>
</dbReference>
<dbReference type="KEGG" id="gtt:GUITHDRAFT_109957"/>
<dbReference type="EMBL" id="JH993006">
    <property type="protein sequence ID" value="EKX44173.1"/>
    <property type="molecule type" value="Genomic_DNA"/>
</dbReference>
<name>L1J6K4_GUITC</name>
<dbReference type="EnsemblProtists" id="EKX44173">
    <property type="protein sequence ID" value="EKX44173"/>
    <property type="gene ID" value="GUITHDRAFT_109957"/>
</dbReference>
<dbReference type="HOGENOM" id="CLU_848505_0_0_1"/>
<feature type="signal peptide" evidence="2">
    <location>
        <begin position="1"/>
        <end position="23"/>
    </location>
</feature>
<dbReference type="GeneID" id="17300858"/>
<dbReference type="AlphaFoldDB" id="L1J6K4"/>
<dbReference type="RefSeq" id="XP_005831153.1">
    <property type="nucleotide sequence ID" value="XM_005831096.1"/>
</dbReference>
<reference evidence="3 5" key="1">
    <citation type="journal article" date="2012" name="Nature">
        <title>Algal genomes reveal evolutionary mosaicism and the fate of nucleomorphs.</title>
        <authorList>
            <consortium name="DOE Joint Genome Institute"/>
            <person name="Curtis B.A."/>
            <person name="Tanifuji G."/>
            <person name="Burki F."/>
            <person name="Gruber A."/>
            <person name="Irimia M."/>
            <person name="Maruyama S."/>
            <person name="Arias M.C."/>
            <person name="Ball S.G."/>
            <person name="Gile G.H."/>
            <person name="Hirakawa Y."/>
            <person name="Hopkins J.F."/>
            <person name="Kuo A."/>
            <person name="Rensing S.A."/>
            <person name="Schmutz J."/>
            <person name="Symeonidi A."/>
            <person name="Elias M."/>
            <person name="Eveleigh R.J."/>
            <person name="Herman E.K."/>
            <person name="Klute M.J."/>
            <person name="Nakayama T."/>
            <person name="Obornik M."/>
            <person name="Reyes-Prieto A."/>
            <person name="Armbrust E.V."/>
            <person name="Aves S.J."/>
            <person name="Beiko R.G."/>
            <person name="Coutinho P."/>
            <person name="Dacks J.B."/>
            <person name="Durnford D.G."/>
            <person name="Fast N.M."/>
            <person name="Green B.R."/>
            <person name="Grisdale C.J."/>
            <person name="Hempel F."/>
            <person name="Henrissat B."/>
            <person name="Hoppner M.P."/>
            <person name="Ishida K."/>
            <person name="Kim E."/>
            <person name="Koreny L."/>
            <person name="Kroth P.G."/>
            <person name="Liu Y."/>
            <person name="Malik S.B."/>
            <person name="Maier U.G."/>
            <person name="McRose D."/>
            <person name="Mock T."/>
            <person name="Neilson J.A."/>
            <person name="Onodera N.T."/>
            <person name="Poole A.M."/>
            <person name="Pritham E.J."/>
            <person name="Richards T.A."/>
            <person name="Rocap G."/>
            <person name="Roy S.W."/>
            <person name="Sarai C."/>
            <person name="Schaack S."/>
            <person name="Shirato S."/>
            <person name="Slamovits C.H."/>
            <person name="Spencer D.F."/>
            <person name="Suzuki S."/>
            <person name="Worden A.Z."/>
            <person name="Zauner S."/>
            <person name="Barry K."/>
            <person name="Bell C."/>
            <person name="Bharti A.K."/>
            <person name="Crow J.A."/>
            <person name="Grimwood J."/>
            <person name="Kramer R."/>
            <person name="Lindquist E."/>
            <person name="Lucas S."/>
            <person name="Salamov A."/>
            <person name="McFadden G.I."/>
            <person name="Lane C.E."/>
            <person name="Keeling P.J."/>
            <person name="Gray M.W."/>
            <person name="Grigoriev I.V."/>
            <person name="Archibald J.M."/>
        </authorList>
    </citation>
    <scope>NUCLEOTIDE SEQUENCE</scope>
    <source>
        <strain evidence="3 5">CCMP2712</strain>
    </source>
</reference>
<keyword evidence="2" id="KW-0732">Signal</keyword>
<feature type="region of interest" description="Disordered" evidence="1">
    <location>
        <begin position="164"/>
        <end position="207"/>
    </location>
</feature>
<proteinExistence type="predicted"/>
<feature type="region of interest" description="Disordered" evidence="1">
    <location>
        <begin position="232"/>
        <end position="271"/>
    </location>
</feature>
<evidence type="ECO:0000313" key="3">
    <source>
        <dbReference type="EMBL" id="EKX44173.1"/>
    </source>
</evidence>
<accession>L1J6K4</accession>
<feature type="chain" id="PRO_5008771020" evidence="2">
    <location>
        <begin position="24"/>
        <end position="328"/>
    </location>
</feature>
<gene>
    <name evidence="3" type="ORF">GUITHDRAFT_109957</name>
</gene>
<protein>
    <submittedName>
        <fullName evidence="3 4">Uncharacterized protein</fullName>
    </submittedName>
</protein>
<reference evidence="4" key="3">
    <citation type="submission" date="2015-06" db="UniProtKB">
        <authorList>
            <consortium name="EnsemblProtists"/>
        </authorList>
    </citation>
    <scope>IDENTIFICATION</scope>
</reference>
<evidence type="ECO:0000256" key="1">
    <source>
        <dbReference type="SAM" id="MobiDB-lite"/>
    </source>
</evidence>
<evidence type="ECO:0000313" key="5">
    <source>
        <dbReference type="Proteomes" id="UP000011087"/>
    </source>
</evidence>
<evidence type="ECO:0000256" key="2">
    <source>
        <dbReference type="SAM" id="SignalP"/>
    </source>
</evidence>
<feature type="region of interest" description="Disordered" evidence="1">
    <location>
        <begin position="75"/>
        <end position="104"/>
    </location>
</feature>
<evidence type="ECO:0000313" key="4">
    <source>
        <dbReference type="EnsemblProtists" id="EKX44173"/>
    </source>
</evidence>
<sequence length="328" mass="35371">MASGLTVMVLVIAAVMMAKMVNMSRSMMPSVLSSKGDAQKRTALASRFSDAVEAAKVLQQKNALVSRHRRGLAVRGDANDRAPQAQPQPSSTQHVTSPPSFVPGKHIVDIDAGELVAGTDVTFHDFNARGAVGQPTAPSAREQSNDRRMIGTDATFHDFNARRGGEASTAAAGPSKGYRSHRVTEAHRRHRTAQKSLDATDKRPQSMDAPQTINVASGLGGGVPSSMWVTHRRAQQVKQEGSRVAQKSRRPQDARGTRVGSKAESQPAQRRLTMRDMEDNVGTNIVFHGVVNEVREGKGGGYAMPTVGQGGILGARRRGIRFNDREMY</sequence>
<dbReference type="PaxDb" id="55529-EKX44173"/>
<reference evidence="5" key="2">
    <citation type="submission" date="2012-11" db="EMBL/GenBank/DDBJ databases">
        <authorList>
            <person name="Kuo A."/>
            <person name="Curtis B.A."/>
            <person name="Tanifuji G."/>
            <person name="Burki F."/>
            <person name="Gruber A."/>
            <person name="Irimia M."/>
            <person name="Maruyama S."/>
            <person name="Arias M.C."/>
            <person name="Ball S.G."/>
            <person name="Gile G.H."/>
            <person name="Hirakawa Y."/>
            <person name="Hopkins J.F."/>
            <person name="Rensing S.A."/>
            <person name="Schmutz J."/>
            <person name="Symeonidi A."/>
            <person name="Elias M."/>
            <person name="Eveleigh R.J."/>
            <person name="Herman E.K."/>
            <person name="Klute M.J."/>
            <person name="Nakayama T."/>
            <person name="Obornik M."/>
            <person name="Reyes-Prieto A."/>
            <person name="Armbrust E.V."/>
            <person name="Aves S.J."/>
            <person name="Beiko R.G."/>
            <person name="Coutinho P."/>
            <person name="Dacks J.B."/>
            <person name="Durnford D.G."/>
            <person name="Fast N.M."/>
            <person name="Green B.R."/>
            <person name="Grisdale C."/>
            <person name="Hempe F."/>
            <person name="Henrissat B."/>
            <person name="Hoppner M.P."/>
            <person name="Ishida K.-I."/>
            <person name="Kim E."/>
            <person name="Koreny L."/>
            <person name="Kroth P.G."/>
            <person name="Liu Y."/>
            <person name="Malik S.-B."/>
            <person name="Maier U.G."/>
            <person name="McRose D."/>
            <person name="Mock T."/>
            <person name="Neilson J.A."/>
            <person name="Onodera N.T."/>
            <person name="Poole A.M."/>
            <person name="Pritham E.J."/>
            <person name="Richards T.A."/>
            <person name="Rocap G."/>
            <person name="Roy S.W."/>
            <person name="Sarai C."/>
            <person name="Schaack S."/>
            <person name="Shirato S."/>
            <person name="Slamovits C.H."/>
            <person name="Spencer D.F."/>
            <person name="Suzuki S."/>
            <person name="Worden A.Z."/>
            <person name="Zauner S."/>
            <person name="Barry K."/>
            <person name="Bell C."/>
            <person name="Bharti A.K."/>
            <person name="Crow J.A."/>
            <person name="Grimwood J."/>
            <person name="Kramer R."/>
            <person name="Lindquist E."/>
            <person name="Lucas S."/>
            <person name="Salamov A."/>
            <person name="McFadden G.I."/>
            <person name="Lane C.E."/>
            <person name="Keeling P.J."/>
            <person name="Gray M.W."/>
            <person name="Grigoriev I.V."/>
            <person name="Archibald J.M."/>
        </authorList>
    </citation>
    <scope>NUCLEOTIDE SEQUENCE</scope>
    <source>
        <strain evidence="5">CCMP2712</strain>
    </source>
</reference>
<keyword evidence="5" id="KW-1185">Reference proteome</keyword>
<feature type="compositionally biased region" description="Low complexity" evidence="1">
    <location>
        <begin position="82"/>
        <end position="91"/>
    </location>
</feature>
<organism evidence="3">
    <name type="scientific">Guillardia theta (strain CCMP2712)</name>
    <name type="common">Cryptophyte</name>
    <dbReference type="NCBI Taxonomy" id="905079"/>
    <lineage>
        <taxon>Eukaryota</taxon>
        <taxon>Cryptophyceae</taxon>
        <taxon>Pyrenomonadales</taxon>
        <taxon>Geminigeraceae</taxon>
        <taxon>Guillardia</taxon>
    </lineage>
</organism>